<feature type="compositionally biased region" description="Polar residues" evidence="1">
    <location>
        <begin position="340"/>
        <end position="353"/>
    </location>
</feature>
<protein>
    <submittedName>
        <fullName evidence="2">Uncharacterized protein</fullName>
    </submittedName>
</protein>
<proteinExistence type="predicted"/>
<keyword evidence="3" id="KW-1185">Reference proteome</keyword>
<organism evidence="2 3">
    <name type="scientific">Stentor coeruleus</name>
    <dbReference type="NCBI Taxonomy" id="5963"/>
    <lineage>
        <taxon>Eukaryota</taxon>
        <taxon>Sar</taxon>
        <taxon>Alveolata</taxon>
        <taxon>Ciliophora</taxon>
        <taxon>Postciliodesmatophora</taxon>
        <taxon>Heterotrichea</taxon>
        <taxon>Heterotrichida</taxon>
        <taxon>Stentoridae</taxon>
        <taxon>Stentor</taxon>
    </lineage>
</organism>
<sequence>MEESETLISEREIPRLLGEYQAFAVNCILNNQYQQGLEVLMRSQELIQAAIAQDAMISIELIILTEHTFAFYYHCTEDVNNKVLALNKTISLLKKYIKSLPKTLSNKASHRILKSRIMLKLHLQMFGGYTKQQNFDLALAHGQAALRRSQSIIHNTLKACQEHLYRHKSMSISPAKNQQYALLDSPHYQMFHNLVLKAMPILLYLDEKQTVHTKVQISNVPDVNFEELTQVQPLDFESLIHGPEIMEELERDFMLEKIIYSIATHFFVGSHLRKLPTEENLIESKILIRRAWKVARSFLPPESPIYISVQSVWEKTKHIGRVRSISRIRPSAKVLKSETRSASSNKFRNSPSKKLNDTNKELSSKQSESLTPLKRKIIGKFKKMKAK</sequence>
<evidence type="ECO:0000313" key="3">
    <source>
        <dbReference type="Proteomes" id="UP000187209"/>
    </source>
</evidence>
<dbReference type="Proteomes" id="UP000187209">
    <property type="component" value="Unassembled WGS sequence"/>
</dbReference>
<comment type="caution">
    <text evidence="2">The sequence shown here is derived from an EMBL/GenBank/DDBJ whole genome shotgun (WGS) entry which is preliminary data.</text>
</comment>
<name>A0A1R2CV41_9CILI</name>
<evidence type="ECO:0000256" key="1">
    <source>
        <dbReference type="SAM" id="MobiDB-lite"/>
    </source>
</evidence>
<accession>A0A1R2CV41</accession>
<dbReference type="AlphaFoldDB" id="A0A1R2CV41"/>
<feature type="compositionally biased region" description="Basic and acidic residues" evidence="1">
    <location>
        <begin position="354"/>
        <end position="363"/>
    </location>
</feature>
<gene>
    <name evidence="2" type="ORF">SteCoe_4212</name>
</gene>
<evidence type="ECO:0000313" key="2">
    <source>
        <dbReference type="EMBL" id="OMJ92882.1"/>
    </source>
</evidence>
<dbReference type="EMBL" id="MPUH01000052">
    <property type="protein sequence ID" value="OMJ92882.1"/>
    <property type="molecule type" value="Genomic_DNA"/>
</dbReference>
<feature type="region of interest" description="Disordered" evidence="1">
    <location>
        <begin position="336"/>
        <end position="373"/>
    </location>
</feature>
<reference evidence="2 3" key="1">
    <citation type="submission" date="2016-11" db="EMBL/GenBank/DDBJ databases">
        <title>The macronuclear genome of Stentor coeruleus: a giant cell with tiny introns.</title>
        <authorList>
            <person name="Slabodnick M."/>
            <person name="Ruby J.G."/>
            <person name="Reiff S.B."/>
            <person name="Swart E.C."/>
            <person name="Gosai S."/>
            <person name="Prabakaran S."/>
            <person name="Witkowska E."/>
            <person name="Larue G.E."/>
            <person name="Fisher S."/>
            <person name="Freeman R.M."/>
            <person name="Gunawardena J."/>
            <person name="Chu W."/>
            <person name="Stover N.A."/>
            <person name="Gregory B.D."/>
            <person name="Nowacki M."/>
            <person name="Derisi J."/>
            <person name="Roy S.W."/>
            <person name="Marshall W.F."/>
            <person name="Sood P."/>
        </authorList>
    </citation>
    <scope>NUCLEOTIDE SEQUENCE [LARGE SCALE GENOMIC DNA]</scope>
    <source>
        <strain evidence="2">WM001</strain>
    </source>
</reference>